<evidence type="ECO:0000313" key="4">
    <source>
        <dbReference type="WBParaSite" id="Minc3s00322g10155"/>
    </source>
</evidence>
<keyword evidence="2" id="KW-0472">Membrane</keyword>
<sequence length="135" mass="15830">MNCSCDFNSNCIRPSLFTKPVLCLHSSINVKNFTKYIANPVNTSTTIIQQQQQLPSTNYHECNLMWMYFLITFVIILQLIHTLKFLCKMWRYRRTIRLLRARLMQFTNARAAANVAPHNRPNSAPPITINSLRRR</sequence>
<keyword evidence="2" id="KW-0812">Transmembrane</keyword>
<accession>A0A914L7I0</accession>
<evidence type="ECO:0000313" key="3">
    <source>
        <dbReference type="Proteomes" id="UP000887563"/>
    </source>
</evidence>
<dbReference type="WBParaSite" id="Minc3s00322g10155">
    <property type="protein sequence ID" value="Minc3s00322g10155"/>
    <property type="gene ID" value="Minc3s00322g10155"/>
</dbReference>
<dbReference type="AlphaFoldDB" id="A0A914L7I0"/>
<reference evidence="4" key="1">
    <citation type="submission" date="2022-11" db="UniProtKB">
        <authorList>
            <consortium name="WormBaseParasite"/>
        </authorList>
    </citation>
    <scope>IDENTIFICATION</scope>
</reference>
<keyword evidence="2" id="KW-1133">Transmembrane helix</keyword>
<protein>
    <submittedName>
        <fullName evidence="4">Uncharacterized protein</fullName>
    </submittedName>
</protein>
<feature type="transmembrane region" description="Helical" evidence="2">
    <location>
        <begin position="65"/>
        <end position="87"/>
    </location>
</feature>
<evidence type="ECO:0000256" key="1">
    <source>
        <dbReference type="SAM" id="MobiDB-lite"/>
    </source>
</evidence>
<proteinExistence type="predicted"/>
<name>A0A914L7I0_MELIC</name>
<keyword evidence="3" id="KW-1185">Reference proteome</keyword>
<evidence type="ECO:0000256" key="2">
    <source>
        <dbReference type="SAM" id="Phobius"/>
    </source>
</evidence>
<feature type="region of interest" description="Disordered" evidence="1">
    <location>
        <begin position="115"/>
        <end position="135"/>
    </location>
</feature>
<dbReference type="Proteomes" id="UP000887563">
    <property type="component" value="Unplaced"/>
</dbReference>
<organism evidence="3 4">
    <name type="scientific">Meloidogyne incognita</name>
    <name type="common">Southern root-knot nematode worm</name>
    <name type="synonym">Oxyuris incognita</name>
    <dbReference type="NCBI Taxonomy" id="6306"/>
    <lineage>
        <taxon>Eukaryota</taxon>
        <taxon>Metazoa</taxon>
        <taxon>Ecdysozoa</taxon>
        <taxon>Nematoda</taxon>
        <taxon>Chromadorea</taxon>
        <taxon>Rhabditida</taxon>
        <taxon>Tylenchina</taxon>
        <taxon>Tylenchomorpha</taxon>
        <taxon>Tylenchoidea</taxon>
        <taxon>Meloidogynidae</taxon>
        <taxon>Meloidogyninae</taxon>
        <taxon>Meloidogyne</taxon>
        <taxon>Meloidogyne incognita group</taxon>
    </lineage>
</organism>